<dbReference type="PROSITE" id="PS50181">
    <property type="entry name" value="FBOX"/>
    <property type="match status" value="1"/>
</dbReference>
<reference evidence="2 3" key="1">
    <citation type="submission" date="2024-02" db="EMBL/GenBank/DDBJ databases">
        <title>A draft genome for the cacao thread blight pathogen Marasmius crinis-equi.</title>
        <authorList>
            <person name="Cohen S.P."/>
            <person name="Baruah I.K."/>
            <person name="Amoako-Attah I."/>
            <person name="Bukari Y."/>
            <person name="Meinhardt L.W."/>
            <person name="Bailey B.A."/>
        </authorList>
    </citation>
    <scope>NUCLEOTIDE SEQUENCE [LARGE SCALE GENOMIC DNA]</scope>
    <source>
        <strain evidence="2 3">GH-76</strain>
    </source>
</reference>
<name>A0ABR3ER75_9AGAR</name>
<evidence type="ECO:0000313" key="3">
    <source>
        <dbReference type="Proteomes" id="UP001465976"/>
    </source>
</evidence>
<evidence type="ECO:0000259" key="1">
    <source>
        <dbReference type="PROSITE" id="PS50181"/>
    </source>
</evidence>
<dbReference type="EMBL" id="JBAHYK010002283">
    <property type="protein sequence ID" value="KAL0565397.1"/>
    <property type="molecule type" value="Genomic_DNA"/>
</dbReference>
<dbReference type="Gene3D" id="1.20.1280.50">
    <property type="match status" value="1"/>
</dbReference>
<dbReference type="Pfam" id="PF00646">
    <property type="entry name" value="F-box"/>
    <property type="match status" value="1"/>
</dbReference>
<gene>
    <name evidence="2" type="ORF">V5O48_016626</name>
</gene>
<protein>
    <recommendedName>
        <fullName evidence="1">F-box domain-containing protein</fullName>
    </recommendedName>
</protein>
<comment type="caution">
    <text evidence="2">The sequence shown here is derived from an EMBL/GenBank/DDBJ whole genome shotgun (WGS) entry which is preliminary data.</text>
</comment>
<feature type="domain" description="F-box" evidence="1">
    <location>
        <begin position="50"/>
        <end position="101"/>
    </location>
</feature>
<keyword evidence="3" id="KW-1185">Reference proteome</keyword>
<dbReference type="Proteomes" id="UP001465976">
    <property type="component" value="Unassembled WGS sequence"/>
</dbReference>
<sequence length="217" mass="24554">MARHRYRKPKFKFSGDKSGIKDTRWRTIRDSMNGTNRLMYCARGGSSKLWALVKNLPGDILLEILYFMDPKSLLSLALSCQVFGEILLGTSATSQNVWRTARRNVSLREPMPGVTEKDWICLLGAKGCCEICTGKTPGKLDLCHKIWICDYCFFTYKHTFDGRHLAMKYPEAELDMLEVLYARSKRCQDDAVPNAGSYGAGKTDIHGKEEGAIRDVQ</sequence>
<accession>A0ABR3ER75</accession>
<proteinExistence type="predicted"/>
<dbReference type="InterPro" id="IPR001810">
    <property type="entry name" value="F-box_dom"/>
</dbReference>
<dbReference type="InterPro" id="IPR036047">
    <property type="entry name" value="F-box-like_dom_sf"/>
</dbReference>
<evidence type="ECO:0000313" key="2">
    <source>
        <dbReference type="EMBL" id="KAL0565397.1"/>
    </source>
</evidence>
<organism evidence="2 3">
    <name type="scientific">Marasmius crinis-equi</name>
    <dbReference type="NCBI Taxonomy" id="585013"/>
    <lineage>
        <taxon>Eukaryota</taxon>
        <taxon>Fungi</taxon>
        <taxon>Dikarya</taxon>
        <taxon>Basidiomycota</taxon>
        <taxon>Agaricomycotina</taxon>
        <taxon>Agaricomycetes</taxon>
        <taxon>Agaricomycetidae</taxon>
        <taxon>Agaricales</taxon>
        <taxon>Marasmiineae</taxon>
        <taxon>Marasmiaceae</taxon>
        <taxon>Marasmius</taxon>
    </lineage>
</organism>
<dbReference type="CDD" id="cd09917">
    <property type="entry name" value="F-box_SF"/>
    <property type="match status" value="1"/>
</dbReference>
<dbReference type="SUPFAM" id="SSF81383">
    <property type="entry name" value="F-box domain"/>
    <property type="match status" value="1"/>
</dbReference>